<evidence type="ECO:0000256" key="6">
    <source>
        <dbReference type="ARBA" id="ARBA00048109"/>
    </source>
</evidence>
<dbReference type="Pfam" id="PF00756">
    <property type="entry name" value="Esterase"/>
    <property type="match status" value="1"/>
</dbReference>
<name>A0A8H9HB50_9ACTO</name>
<evidence type="ECO:0000256" key="1">
    <source>
        <dbReference type="ARBA" id="ARBA00000697"/>
    </source>
</evidence>
<evidence type="ECO:0000256" key="7">
    <source>
        <dbReference type="SAM" id="SignalP"/>
    </source>
</evidence>
<dbReference type="SUPFAM" id="SSF53474">
    <property type="entry name" value="alpha/beta-Hydrolases"/>
    <property type="match status" value="1"/>
</dbReference>
<dbReference type="RefSeq" id="WP_080463523.1">
    <property type="nucleotide sequence ID" value="NZ_BMNJ01000006.1"/>
</dbReference>
<dbReference type="EMBL" id="BMNJ01000006">
    <property type="protein sequence ID" value="GGO99521.1"/>
    <property type="molecule type" value="Genomic_DNA"/>
</dbReference>
<proteinExistence type="inferred from homology"/>
<dbReference type="InterPro" id="IPR029058">
    <property type="entry name" value="AB_hydrolase_fold"/>
</dbReference>
<keyword evidence="7" id="KW-0732">Signal</keyword>
<dbReference type="Gene3D" id="3.40.50.1820">
    <property type="entry name" value="alpha/beta hydrolase"/>
    <property type="match status" value="1"/>
</dbReference>
<evidence type="ECO:0000313" key="9">
    <source>
        <dbReference type="Proteomes" id="UP000614239"/>
    </source>
</evidence>
<dbReference type="EC" id="2.3.1.122" evidence="3"/>
<reference evidence="8" key="2">
    <citation type="submission" date="2020-09" db="EMBL/GenBank/DDBJ databases">
        <authorList>
            <person name="Sun Q."/>
            <person name="Zhou Y."/>
        </authorList>
    </citation>
    <scope>NUCLEOTIDE SEQUENCE</scope>
    <source>
        <strain evidence="8">CGMCC 4.7372</strain>
    </source>
</reference>
<dbReference type="PROSITE" id="PS51318">
    <property type="entry name" value="TAT"/>
    <property type="match status" value="1"/>
</dbReference>
<sequence>MTHIAPYHSIALTRRRLLAASALGACALTACGRVGTTSSTAADDSPSAPAAGTAGSAAVPTLDELIPLTASFSQSSYEDERTGLSLPFNVFLPEGYDGTGSYPLITFIADSSRVGDDVAAPLSQYGALIWAHETTQARAASIVVVPCYPEVVLDDHGGYTTTDWIGVTQRFVPWLQERYAVDSSRVYGTGQSMGAMIHLLLQATDPALFTACLFVDGQWDISQLAGLKEATWAYHVAGGDERALAGQQEVRAMLDADAIPYAQAGETWDATATPAELDAAVSELVSSGRPRLFSSFTAGTVMEANPGTGMEHMASFEPAYRLTGLRQWLLAQTS</sequence>
<dbReference type="GO" id="GO:0004144">
    <property type="term" value="F:diacylglycerol O-acyltransferase activity"/>
    <property type="evidence" value="ECO:0007669"/>
    <property type="project" value="UniProtKB-EC"/>
</dbReference>
<feature type="signal peptide" evidence="7">
    <location>
        <begin position="1"/>
        <end position="32"/>
    </location>
</feature>
<evidence type="ECO:0000256" key="5">
    <source>
        <dbReference type="ARBA" id="ARBA00032572"/>
    </source>
</evidence>
<comment type="caution">
    <text evidence="8">The sequence shown here is derived from an EMBL/GenBank/DDBJ whole genome shotgun (WGS) entry which is preliminary data.</text>
</comment>
<feature type="chain" id="PRO_5039466737" description="Acyl-CoA:diacylglycerol acyltransferase" evidence="7">
    <location>
        <begin position="33"/>
        <end position="334"/>
    </location>
</feature>
<evidence type="ECO:0000256" key="2">
    <source>
        <dbReference type="ARBA" id="ARBA00005874"/>
    </source>
</evidence>
<accession>A0A8H9HB50</accession>
<evidence type="ECO:0000256" key="3">
    <source>
        <dbReference type="ARBA" id="ARBA00012820"/>
    </source>
</evidence>
<dbReference type="EC" id="2.3.1.20" evidence="4"/>
<reference evidence="8" key="1">
    <citation type="journal article" date="2014" name="Int. J. Syst. Evol. Microbiol.">
        <title>Complete genome sequence of Corynebacterium casei LMG S-19264T (=DSM 44701T), isolated from a smear-ripened cheese.</title>
        <authorList>
            <consortium name="US DOE Joint Genome Institute (JGI-PGF)"/>
            <person name="Walter F."/>
            <person name="Albersmeier A."/>
            <person name="Kalinowski J."/>
            <person name="Ruckert C."/>
        </authorList>
    </citation>
    <scope>NUCLEOTIDE SEQUENCE</scope>
    <source>
        <strain evidence="8">CGMCC 4.7372</strain>
    </source>
</reference>
<evidence type="ECO:0000256" key="4">
    <source>
        <dbReference type="ARBA" id="ARBA00013244"/>
    </source>
</evidence>
<dbReference type="Proteomes" id="UP000614239">
    <property type="component" value="Unassembled WGS sequence"/>
</dbReference>
<protein>
    <recommendedName>
        <fullName evidence="5">Acyl-CoA:diacylglycerol acyltransferase</fullName>
        <ecNumber evidence="3">2.3.1.122</ecNumber>
        <ecNumber evidence="4">2.3.1.20</ecNumber>
    </recommendedName>
</protein>
<gene>
    <name evidence="8" type="ORF">GCM10011612_16980</name>
</gene>
<comment type="catalytic activity">
    <reaction evidence="1">
        <text>2 alpha,alpha'-trehalose 6-mycolate = alpha,alpha'-trehalose 6,6'-bismycolate + alpha,alpha-trehalose</text>
        <dbReference type="Rhea" id="RHEA:23472"/>
        <dbReference type="ChEBI" id="CHEBI:16551"/>
        <dbReference type="ChEBI" id="CHEBI:18195"/>
        <dbReference type="ChEBI" id="CHEBI:18234"/>
        <dbReference type="EC" id="2.3.1.122"/>
    </reaction>
</comment>
<dbReference type="GO" id="GO:0050348">
    <property type="term" value="F:trehalose O-mycolyltransferase activity"/>
    <property type="evidence" value="ECO:0007669"/>
    <property type="project" value="UniProtKB-EC"/>
</dbReference>
<evidence type="ECO:0000313" key="8">
    <source>
        <dbReference type="EMBL" id="GGO99521.1"/>
    </source>
</evidence>
<keyword evidence="9" id="KW-1185">Reference proteome</keyword>
<dbReference type="OrthoDB" id="9764953at2"/>
<dbReference type="InterPro" id="IPR000801">
    <property type="entry name" value="Esterase-like"/>
</dbReference>
<dbReference type="InterPro" id="IPR006311">
    <property type="entry name" value="TAT_signal"/>
</dbReference>
<comment type="similarity">
    <text evidence="2">Belongs to the mycobacterial A85 antigen family.</text>
</comment>
<comment type="catalytic activity">
    <reaction evidence="6">
        <text>an acyl-CoA + a 1,2-diacyl-sn-glycerol = a triacyl-sn-glycerol + CoA</text>
        <dbReference type="Rhea" id="RHEA:10868"/>
        <dbReference type="ChEBI" id="CHEBI:17815"/>
        <dbReference type="ChEBI" id="CHEBI:57287"/>
        <dbReference type="ChEBI" id="CHEBI:58342"/>
        <dbReference type="ChEBI" id="CHEBI:64615"/>
        <dbReference type="EC" id="2.3.1.20"/>
    </reaction>
</comment>
<organism evidence="8 9">
    <name type="scientific">Actinomyces gaoshouyii</name>
    <dbReference type="NCBI Taxonomy" id="1960083"/>
    <lineage>
        <taxon>Bacteria</taxon>
        <taxon>Bacillati</taxon>
        <taxon>Actinomycetota</taxon>
        <taxon>Actinomycetes</taxon>
        <taxon>Actinomycetales</taxon>
        <taxon>Actinomycetaceae</taxon>
        <taxon>Actinomyces</taxon>
    </lineage>
</organism>
<dbReference type="AlphaFoldDB" id="A0A8H9HB50"/>